<dbReference type="RefSeq" id="WP_219427732.1">
    <property type="nucleotide sequence ID" value="NZ_JAHXRD010000009.1"/>
</dbReference>
<sequence>MESNKVRLRAMEPEDLDLLYGIENDIETWHVGAVNVPYSRYLLHDYIAHATGDIYADRQLRLIIEDKKGNSVGLIDLVDFDPQHSRAEVGIILQTKHRRRGYATEAMKLILDYARKVVHLHQVYAIVSVNNQPSLNLLKSLGFREYTTMKDWLREDNCFVDAQLLQYFL</sequence>
<reference evidence="2" key="1">
    <citation type="submission" date="2021-07" db="EMBL/GenBank/DDBJ databases">
        <title>Genomic diversity and antimicrobial resistance of Prevotella spp. isolated from chronic lung disease airways.</title>
        <authorList>
            <person name="Webb K.A."/>
            <person name="Olagoke O.S."/>
            <person name="Baird T."/>
            <person name="Neill J."/>
            <person name="Pham A."/>
            <person name="Wells T.J."/>
            <person name="Ramsay K.A."/>
            <person name="Bell S.C."/>
            <person name="Sarovich D.S."/>
            <person name="Price E.P."/>
        </authorList>
    </citation>
    <scope>NUCLEOTIDE SEQUENCE</scope>
    <source>
        <strain evidence="2">SCHI0047.S.3</strain>
    </source>
</reference>
<dbReference type="InterPro" id="IPR000182">
    <property type="entry name" value="GNAT_dom"/>
</dbReference>
<dbReference type="PANTHER" id="PTHR43415">
    <property type="entry name" value="SPERMIDINE N(1)-ACETYLTRANSFERASE"/>
    <property type="match status" value="1"/>
</dbReference>
<name>A0AAW4NQS7_9BACT</name>
<dbReference type="EMBL" id="JAHXRF010000008">
    <property type="protein sequence ID" value="MBW4865635.1"/>
    <property type="molecule type" value="Genomic_DNA"/>
</dbReference>
<evidence type="ECO:0000259" key="1">
    <source>
        <dbReference type="PROSITE" id="PS51186"/>
    </source>
</evidence>
<evidence type="ECO:0000313" key="3">
    <source>
        <dbReference type="Proteomes" id="UP001196873"/>
    </source>
</evidence>
<comment type="caution">
    <text evidence="2">The sequence shown here is derived from an EMBL/GenBank/DDBJ whole genome shotgun (WGS) entry which is preliminary data.</text>
</comment>
<dbReference type="Proteomes" id="UP001196873">
    <property type="component" value="Unassembled WGS sequence"/>
</dbReference>
<dbReference type="AlphaFoldDB" id="A0AAW4NQS7"/>
<dbReference type="GO" id="GO:0016747">
    <property type="term" value="F:acyltransferase activity, transferring groups other than amino-acyl groups"/>
    <property type="evidence" value="ECO:0007669"/>
    <property type="project" value="InterPro"/>
</dbReference>
<dbReference type="PANTHER" id="PTHR43415:SF3">
    <property type="entry name" value="GNAT-FAMILY ACETYLTRANSFERASE"/>
    <property type="match status" value="1"/>
</dbReference>
<organism evidence="2 3">
    <name type="scientific">Segatella salivae</name>
    <dbReference type="NCBI Taxonomy" id="228604"/>
    <lineage>
        <taxon>Bacteria</taxon>
        <taxon>Pseudomonadati</taxon>
        <taxon>Bacteroidota</taxon>
        <taxon>Bacteroidia</taxon>
        <taxon>Bacteroidales</taxon>
        <taxon>Prevotellaceae</taxon>
        <taxon>Segatella</taxon>
    </lineage>
</organism>
<feature type="domain" description="N-acetyltransferase" evidence="1">
    <location>
        <begin position="6"/>
        <end position="169"/>
    </location>
</feature>
<dbReference type="PROSITE" id="PS51186">
    <property type="entry name" value="GNAT"/>
    <property type="match status" value="1"/>
</dbReference>
<dbReference type="CDD" id="cd04301">
    <property type="entry name" value="NAT_SF"/>
    <property type="match status" value="1"/>
</dbReference>
<accession>A0AAW4NQS7</accession>
<dbReference type="Pfam" id="PF13302">
    <property type="entry name" value="Acetyltransf_3"/>
    <property type="match status" value="1"/>
</dbReference>
<protein>
    <submittedName>
        <fullName evidence="2">GNAT family N-acetyltransferase</fullName>
    </submittedName>
</protein>
<evidence type="ECO:0000313" key="2">
    <source>
        <dbReference type="EMBL" id="MBW4865635.1"/>
    </source>
</evidence>
<gene>
    <name evidence="2" type="ORF">KZY68_06345</name>
</gene>
<proteinExistence type="predicted"/>